<protein>
    <submittedName>
        <fullName evidence="2">Uncharacterized protein</fullName>
    </submittedName>
</protein>
<keyword evidence="3" id="KW-1185">Reference proteome</keyword>
<proteinExistence type="predicted"/>
<reference evidence="2 3" key="1">
    <citation type="journal article" date="2024" name="bioRxiv">
        <title>Comparative genomics of Cryptococcus and Kwoniella reveals pathogenesis evolution and contrasting karyotype dynamics via intercentromeric recombination or chromosome fusion.</title>
        <authorList>
            <person name="Coelho M.A."/>
            <person name="David-Palma M."/>
            <person name="Shea T."/>
            <person name="Bowers K."/>
            <person name="McGinley-Smith S."/>
            <person name="Mohammad A.W."/>
            <person name="Gnirke A."/>
            <person name="Yurkov A.M."/>
            <person name="Nowrousian M."/>
            <person name="Sun S."/>
            <person name="Cuomo C.A."/>
            <person name="Heitman J."/>
        </authorList>
    </citation>
    <scope>NUCLEOTIDE SEQUENCE [LARGE SCALE GENOMIC DNA]</scope>
    <source>
        <strain evidence="2 3">CBS 13917</strain>
    </source>
</reference>
<feature type="region of interest" description="Disordered" evidence="1">
    <location>
        <begin position="56"/>
        <end position="82"/>
    </location>
</feature>
<comment type="caution">
    <text evidence="2">The sequence shown here is derived from an EMBL/GenBank/DDBJ whole genome shotgun (WGS) entry which is preliminary data.</text>
</comment>
<feature type="compositionally biased region" description="Basic and acidic residues" evidence="1">
    <location>
        <begin position="120"/>
        <end position="130"/>
    </location>
</feature>
<evidence type="ECO:0000256" key="1">
    <source>
        <dbReference type="SAM" id="MobiDB-lite"/>
    </source>
</evidence>
<evidence type="ECO:0000313" key="3">
    <source>
        <dbReference type="Proteomes" id="UP001388673"/>
    </source>
</evidence>
<feature type="region of interest" description="Disordered" evidence="1">
    <location>
        <begin position="1"/>
        <end position="42"/>
    </location>
</feature>
<name>A0AAW0Z5D8_9TREE</name>
<sequence length="203" mass="22288">MRHPRPPLVKLDSDDAPTLASGDASGKSRESELTKSDPEHTQYVSDVILLHRLATGESSTVDRHALASRRSSSSPDDMGGVTPELVDRYLAVDAYLNIHSQAQSTVQSSDEGQHRLSGWPDDHDINDRGNKSQQSEDQETRNASDETGPQGDDDGTQTTKRGSRYRKGWKKKMILGAALRTALLSSKVIQKGSARPRRSPWDA</sequence>
<evidence type="ECO:0000313" key="2">
    <source>
        <dbReference type="EMBL" id="KAK8866162.1"/>
    </source>
</evidence>
<dbReference type="RefSeq" id="XP_066805641.1">
    <property type="nucleotide sequence ID" value="XM_066944440.1"/>
</dbReference>
<accession>A0AAW0Z5D8</accession>
<dbReference type="EMBL" id="JBCAWK010000002">
    <property type="protein sequence ID" value="KAK8866162.1"/>
    <property type="molecule type" value="Genomic_DNA"/>
</dbReference>
<organism evidence="2 3">
    <name type="scientific">Kwoniella newhampshirensis</name>
    <dbReference type="NCBI Taxonomy" id="1651941"/>
    <lineage>
        <taxon>Eukaryota</taxon>
        <taxon>Fungi</taxon>
        <taxon>Dikarya</taxon>
        <taxon>Basidiomycota</taxon>
        <taxon>Agaricomycotina</taxon>
        <taxon>Tremellomycetes</taxon>
        <taxon>Tremellales</taxon>
        <taxon>Cryptococcaceae</taxon>
        <taxon>Kwoniella</taxon>
    </lineage>
</organism>
<feature type="compositionally biased region" description="Basic and acidic residues" evidence="1">
    <location>
        <begin position="26"/>
        <end position="40"/>
    </location>
</feature>
<feature type="region of interest" description="Disordered" evidence="1">
    <location>
        <begin position="102"/>
        <end position="167"/>
    </location>
</feature>
<gene>
    <name evidence="2" type="ORF">IAR55_001313</name>
</gene>
<dbReference type="GeneID" id="92178572"/>
<dbReference type="KEGG" id="kne:92178572"/>
<dbReference type="AlphaFoldDB" id="A0AAW0Z5D8"/>
<dbReference type="Proteomes" id="UP001388673">
    <property type="component" value="Unassembled WGS sequence"/>
</dbReference>